<proteinExistence type="predicted"/>
<comment type="caution">
    <text evidence="1">The sequence shown here is derived from an EMBL/GenBank/DDBJ whole genome shotgun (WGS) entry which is preliminary data.</text>
</comment>
<keyword evidence="2" id="KW-1185">Reference proteome</keyword>
<evidence type="ECO:0000313" key="1">
    <source>
        <dbReference type="EMBL" id="MBC3844896.1"/>
    </source>
</evidence>
<dbReference type="EMBL" id="JACOME010000001">
    <property type="protein sequence ID" value="MBC3844896.1"/>
    <property type="molecule type" value="Genomic_DNA"/>
</dbReference>
<dbReference type="InterPro" id="IPR022172">
    <property type="entry name" value="DUF3703"/>
</dbReference>
<dbReference type="RefSeq" id="WP_186844038.1">
    <property type="nucleotide sequence ID" value="NZ_JACOME010000001.1"/>
</dbReference>
<accession>A0ABR6XWM4</accession>
<dbReference type="Proteomes" id="UP000607435">
    <property type="component" value="Unassembled WGS sequence"/>
</dbReference>
<protein>
    <submittedName>
        <fullName evidence="1">DUF3703 domain-containing protein</fullName>
    </submittedName>
</protein>
<evidence type="ECO:0000313" key="2">
    <source>
        <dbReference type="Proteomes" id="UP000607435"/>
    </source>
</evidence>
<organism evidence="1 2">
    <name type="scientific">Winogradskyella echinorum</name>
    <dbReference type="NCBI Taxonomy" id="538189"/>
    <lineage>
        <taxon>Bacteria</taxon>
        <taxon>Pseudomonadati</taxon>
        <taxon>Bacteroidota</taxon>
        <taxon>Flavobacteriia</taxon>
        <taxon>Flavobacteriales</taxon>
        <taxon>Flavobacteriaceae</taxon>
        <taxon>Winogradskyella</taxon>
    </lineage>
</organism>
<name>A0ABR6XWM4_9FLAO</name>
<dbReference type="Pfam" id="PF12487">
    <property type="entry name" value="DUF3703"/>
    <property type="match status" value="1"/>
</dbReference>
<gene>
    <name evidence="1" type="ORF">H6H04_00760</name>
</gene>
<reference evidence="1 2" key="1">
    <citation type="submission" date="2020-08" db="EMBL/GenBank/DDBJ databases">
        <title>Winogradskyella ouciana sp. nov., isolated from the hadal seawater of the Mariana Trench.</title>
        <authorList>
            <person name="He X."/>
        </authorList>
    </citation>
    <scope>NUCLEOTIDE SEQUENCE [LARGE SCALE GENOMIC DNA]</scope>
    <source>
        <strain evidence="1 2">KCTC 22026</strain>
    </source>
</reference>
<sequence length="112" mass="13012">MTKLQLKQEFYNQLSLGKIALKQKSYSEAFYHFENAHILGQKHLYRHTISHLWMLLYGVETRSVKEIIGQILRTIASIFFTLVWIPVGNTGGANVSAIKPMPIRNELKKYFD</sequence>